<dbReference type="InterPro" id="IPR031571">
    <property type="entry name" value="RcpC_dom"/>
</dbReference>
<dbReference type="Pfam" id="PF16976">
    <property type="entry name" value="RcpC"/>
    <property type="match status" value="1"/>
</dbReference>
<reference evidence="4" key="1">
    <citation type="submission" date="2010-08" db="EMBL/GenBank/DDBJ databases">
        <title>Genome sequence of Parvularcula bermudensis HTCC2503.</title>
        <authorList>
            <person name="Kang D.-M."/>
            <person name="Oh H.-M."/>
            <person name="Cho J.-C."/>
        </authorList>
    </citation>
    <scope>NUCLEOTIDE SEQUENCE [LARGE SCALE GENOMIC DNA]</scope>
    <source>
        <strain evidence="4">ATCC BAA-594 / HTCC2503 / KCTC 12087</strain>
    </source>
</reference>
<dbReference type="HOGENOM" id="CLU_057068_1_1_5"/>
<dbReference type="KEGG" id="pbr:PB2503_05367"/>
<dbReference type="AlphaFoldDB" id="E0TGA4"/>
<sequence length="253" mass="27116">MKAARLLILLVAIAAGGAAFFMLAGNDEPAVTTAVPTAPIQPRMAMAEVMFSAKDIPQGAILSEGMVKWVKWPSANVPEFFITKDDQDFIDNLGLRRARLRIDANQPIYGVNTVAHGDRGMLASILTPGMRAVTARMGLEETSGGFILPGDRVDIFATGIGDDGQMETSAILRNIRVLAIDQVTNVTDEQTALNGSTVTFELSPAQVPSFIGARDNKQLTLVLRSVYDLSPETGMPIVDTSPEEVVVIRFGQG</sequence>
<reference evidence="3 4" key="2">
    <citation type="journal article" date="2011" name="J. Bacteriol.">
        <title>Complete genome sequence of strain HTCC2503T of Parvularcula bermudensis, the type species of the order "Parvularculales" in the class Alphaproteobacteria.</title>
        <authorList>
            <person name="Oh H.M."/>
            <person name="Kang I."/>
            <person name="Vergin K.L."/>
            <person name="Kang D."/>
            <person name="Rhee K.H."/>
            <person name="Giovannoni S.J."/>
            <person name="Cho J.C."/>
        </authorList>
    </citation>
    <scope>NUCLEOTIDE SEQUENCE [LARGE SCALE GENOMIC DNA]</scope>
    <source>
        <strain evidence="4">ATCC BAA-594 / HTCC2503 / KCTC 12087</strain>
    </source>
</reference>
<feature type="chain" id="PRO_5003140667" evidence="1">
    <location>
        <begin position="25"/>
        <end position="253"/>
    </location>
</feature>
<keyword evidence="4" id="KW-1185">Reference proteome</keyword>
<dbReference type="NCBIfam" id="TIGR03177">
    <property type="entry name" value="pilus_cpaB"/>
    <property type="match status" value="1"/>
</dbReference>
<evidence type="ECO:0000313" key="4">
    <source>
        <dbReference type="Proteomes" id="UP000001302"/>
    </source>
</evidence>
<evidence type="ECO:0000313" key="3">
    <source>
        <dbReference type="EMBL" id="ADM09147.1"/>
    </source>
</evidence>
<dbReference type="RefSeq" id="WP_013300121.1">
    <property type="nucleotide sequence ID" value="NC_014414.1"/>
</dbReference>
<gene>
    <name evidence="3" type="ordered locus">PB2503_05367</name>
</gene>
<feature type="signal peptide" evidence="1">
    <location>
        <begin position="1"/>
        <end position="24"/>
    </location>
</feature>
<dbReference type="InterPro" id="IPR017592">
    <property type="entry name" value="Pilus_assmbl_Flp-typ_CpaB"/>
</dbReference>
<protein>
    <submittedName>
        <fullName evidence="3">CtpC protein</fullName>
    </submittedName>
</protein>
<dbReference type="OrthoDB" id="163768at2"/>
<evidence type="ECO:0000259" key="2">
    <source>
        <dbReference type="SMART" id="SM00858"/>
    </source>
</evidence>
<feature type="domain" description="SAF" evidence="2">
    <location>
        <begin position="47"/>
        <end position="114"/>
    </location>
</feature>
<dbReference type="CDD" id="cd11614">
    <property type="entry name" value="SAF_CpaB_FlgA_like"/>
    <property type="match status" value="1"/>
</dbReference>
<dbReference type="SMART" id="SM00858">
    <property type="entry name" value="SAF"/>
    <property type="match status" value="1"/>
</dbReference>
<name>E0TGA4_PARBH</name>
<dbReference type="Proteomes" id="UP000001302">
    <property type="component" value="Chromosome"/>
</dbReference>
<accession>E0TGA4</accession>
<keyword evidence="1" id="KW-0732">Signal</keyword>
<dbReference type="eggNOG" id="COG3745">
    <property type="taxonomic scope" value="Bacteria"/>
</dbReference>
<organism evidence="3 4">
    <name type="scientific">Parvularcula bermudensis (strain ATCC BAA-594 / HTCC2503 / KCTC 12087)</name>
    <dbReference type="NCBI Taxonomy" id="314260"/>
    <lineage>
        <taxon>Bacteria</taxon>
        <taxon>Pseudomonadati</taxon>
        <taxon>Pseudomonadota</taxon>
        <taxon>Alphaproteobacteria</taxon>
        <taxon>Parvularculales</taxon>
        <taxon>Parvularculaceae</taxon>
        <taxon>Parvularcula</taxon>
    </lineage>
</organism>
<dbReference type="STRING" id="314260.PB2503_05367"/>
<dbReference type="InterPro" id="IPR013974">
    <property type="entry name" value="SAF"/>
</dbReference>
<proteinExistence type="predicted"/>
<dbReference type="EMBL" id="CP002156">
    <property type="protein sequence ID" value="ADM09147.1"/>
    <property type="molecule type" value="Genomic_DNA"/>
</dbReference>
<evidence type="ECO:0000256" key="1">
    <source>
        <dbReference type="SAM" id="SignalP"/>
    </source>
</evidence>